<dbReference type="RefSeq" id="WP_379588342.1">
    <property type="nucleotide sequence ID" value="NZ_JBHSKO010000001.1"/>
</dbReference>
<gene>
    <name evidence="1" type="ORF">GCM10009559_59390</name>
</gene>
<comment type="caution">
    <text evidence="1">The sequence shown here is derived from an EMBL/GenBank/DDBJ whole genome shotgun (WGS) entry which is preliminary data.</text>
</comment>
<proteinExistence type="predicted"/>
<name>A0ABN1N8U2_9PSEU</name>
<sequence length="75" mass="8491">MSTGEMKVKIWSEKVDDGRRWLWHYQVRMPGKAVRGIELSHPRALAAVGRVRERESALAHVLDEQRSAAVAVPTL</sequence>
<keyword evidence="2" id="KW-1185">Reference proteome</keyword>
<accession>A0ABN1N8U2</accession>
<dbReference type="EMBL" id="BAAAHP010000187">
    <property type="protein sequence ID" value="GAA0897905.1"/>
    <property type="molecule type" value="Genomic_DNA"/>
</dbReference>
<reference evidence="1 2" key="1">
    <citation type="journal article" date="2019" name="Int. J. Syst. Evol. Microbiol.">
        <title>The Global Catalogue of Microorganisms (GCM) 10K type strain sequencing project: providing services to taxonomists for standard genome sequencing and annotation.</title>
        <authorList>
            <consortium name="The Broad Institute Genomics Platform"/>
            <consortium name="The Broad Institute Genome Sequencing Center for Infectious Disease"/>
            <person name="Wu L."/>
            <person name="Ma J."/>
        </authorList>
    </citation>
    <scope>NUCLEOTIDE SEQUENCE [LARGE SCALE GENOMIC DNA]</scope>
    <source>
        <strain evidence="1 2">JCM 11117</strain>
    </source>
</reference>
<evidence type="ECO:0000313" key="1">
    <source>
        <dbReference type="EMBL" id="GAA0897905.1"/>
    </source>
</evidence>
<dbReference type="Proteomes" id="UP001499967">
    <property type="component" value="Unassembled WGS sequence"/>
</dbReference>
<protein>
    <submittedName>
        <fullName evidence="1">Uncharacterized protein</fullName>
    </submittedName>
</protein>
<evidence type="ECO:0000313" key="2">
    <source>
        <dbReference type="Proteomes" id="UP001499967"/>
    </source>
</evidence>
<organism evidence="1 2">
    <name type="scientific">Pseudonocardia zijingensis</name>
    <dbReference type="NCBI Taxonomy" id="153376"/>
    <lineage>
        <taxon>Bacteria</taxon>
        <taxon>Bacillati</taxon>
        <taxon>Actinomycetota</taxon>
        <taxon>Actinomycetes</taxon>
        <taxon>Pseudonocardiales</taxon>
        <taxon>Pseudonocardiaceae</taxon>
        <taxon>Pseudonocardia</taxon>
    </lineage>
</organism>